<gene>
    <name evidence="2" type="ORF">BBK14_10090</name>
</gene>
<accession>A0A1S1REH9</accession>
<proteinExistence type="predicted"/>
<organism evidence="2 3">
    <name type="scientific">Parafrankia soli</name>
    <dbReference type="NCBI Taxonomy" id="2599596"/>
    <lineage>
        <taxon>Bacteria</taxon>
        <taxon>Bacillati</taxon>
        <taxon>Actinomycetota</taxon>
        <taxon>Actinomycetes</taxon>
        <taxon>Frankiales</taxon>
        <taxon>Frankiaceae</taxon>
        <taxon>Parafrankia</taxon>
    </lineage>
</organism>
<feature type="region of interest" description="Disordered" evidence="1">
    <location>
        <begin position="1"/>
        <end position="21"/>
    </location>
</feature>
<evidence type="ECO:0000313" key="3">
    <source>
        <dbReference type="Proteomes" id="UP000179769"/>
    </source>
</evidence>
<name>A0A1S1REH9_9ACTN</name>
<dbReference type="EMBL" id="MAXA01000014">
    <property type="protein sequence ID" value="OHV45093.1"/>
    <property type="molecule type" value="Genomic_DNA"/>
</dbReference>
<comment type="caution">
    <text evidence="2">The sequence shown here is derived from an EMBL/GenBank/DDBJ whole genome shotgun (WGS) entry which is preliminary data.</text>
</comment>
<evidence type="ECO:0000313" key="2">
    <source>
        <dbReference type="EMBL" id="OHV45093.1"/>
    </source>
</evidence>
<evidence type="ECO:0000256" key="1">
    <source>
        <dbReference type="SAM" id="MobiDB-lite"/>
    </source>
</evidence>
<dbReference type="RefSeq" id="WP_071059782.1">
    <property type="nucleotide sequence ID" value="NZ_MAXA01000014.1"/>
</dbReference>
<dbReference type="Proteomes" id="UP000179769">
    <property type="component" value="Unassembled WGS sequence"/>
</dbReference>
<dbReference type="AlphaFoldDB" id="A0A1S1REH9"/>
<keyword evidence="3" id="KW-1185">Reference proteome</keyword>
<feature type="region of interest" description="Disordered" evidence="1">
    <location>
        <begin position="136"/>
        <end position="158"/>
    </location>
</feature>
<sequence>MTDDDDDWAPPPVPDGGGDPVAAVDEALAEAETALRAGMWLPDVDEIDAVVTILHHTDPARRRPDTPLRRVLHQALDETYPQLTVWRPRPQYLYAVVKTLHLLASDPVTGENTAALLVGWDRLLDLLRAVLEVARFGPPEPPEPGAEAPDVPGPGARP</sequence>
<protein>
    <submittedName>
        <fullName evidence="2">Uncharacterized protein</fullName>
    </submittedName>
</protein>
<reference evidence="3" key="1">
    <citation type="submission" date="2016-07" db="EMBL/GenBank/DDBJ databases">
        <title>Frankia sp. NRRL B-16219 Genome sequencing.</title>
        <authorList>
            <person name="Ghodhbane-Gtari F."/>
            <person name="Swanson E."/>
            <person name="Gueddou A."/>
            <person name="Louati M."/>
            <person name="Nouioui I."/>
            <person name="Hezbri K."/>
            <person name="Abebe-Akele F."/>
            <person name="Simpson S."/>
            <person name="Morris K."/>
            <person name="Thomas K."/>
            <person name="Gtari M."/>
            <person name="Tisa L.S."/>
        </authorList>
    </citation>
    <scope>NUCLEOTIDE SEQUENCE [LARGE SCALE GENOMIC DNA]</scope>
    <source>
        <strain evidence="3">NRRL B-16219</strain>
    </source>
</reference>